<dbReference type="PRINTS" id="PR00778">
    <property type="entry name" value="HTHARSR"/>
</dbReference>
<sequence>MSRQGVLGHFQETGEIARGQSLGFVFDERPECFQTGRLRKGCEGQNGYFSFHISRFMEMLPRVNRILRSVRPMHPNISNILEISIDAVGMWMHDVIMKIDDAAARLEALGNPTRLKIYRALVRAGHAGMPVGRLQERLKIPASTLSHHVKGLVSVGLVSQKREGTTLVCHAEYDAMQTLVNFLVAECCIEESGCGAAQSAA</sequence>
<dbReference type="Gene3D" id="1.10.10.10">
    <property type="entry name" value="Winged helix-like DNA-binding domain superfamily/Winged helix DNA-binding domain"/>
    <property type="match status" value="1"/>
</dbReference>
<dbReference type="InterPro" id="IPR011991">
    <property type="entry name" value="ArsR-like_HTH"/>
</dbReference>
<gene>
    <name evidence="5" type="ORF">JOH49_006542</name>
</gene>
<dbReference type="InterPro" id="IPR001845">
    <property type="entry name" value="HTH_ArsR_DNA-bd_dom"/>
</dbReference>
<dbReference type="AlphaFoldDB" id="A0A8I1YDW9"/>
<evidence type="ECO:0000256" key="2">
    <source>
        <dbReference type="ARBA" id="ARBA00023125"/>
    </source>
</evidence>
<dbReference type="GO" id="GO:0003677">
    <property type="term" value="F:DNA binding"/>
    <property type="evidence" value="ECO:0007669"/>
    <property type="project" value="UniProtKB-KW"/>
</dbReference>
<accession>A0A8I1YDW9</accession>
<comment type="caution">
    <text evidence="5">The sequence shown here is derived from an EMBL/GenBank/DDBJ whole genome shotgun (WGS) entry which is preliminary data.</text>
</comment>
<dbReference type="Proteomes" id="UP000673383">
    <property type="component" value="Unassembled WGS sequence"/>
</dbReference>
<dbReference type="NCBIfam" id="NF033788">
    <property type="entry name" value="HTH_metalloreg"/>
    <property type="match status" value="1"/>
</dbReference>
<keyword evidence="2 5" id="KW-0238">DNA-binding</keyword>
<dbReference type="Pfam" id="PF12840">
    <property type="entry name" value="HTH_20"/>
    <property type="match status" value="1"/>
</dbReference>
<name>A0A8I1YDW9_BRAEL</name>
<keyword evidence="3" id="KW-0804">Transcription</keyword>
<dbReference type="SMART" id="SM00418">
    <property type="entry name" value="HTH_ARSR"/>
    <property type="match status" value="1"/>
</dbReference>
<evidence type="ECO:0000259" key="4">
    <source>
        <dbReference type="PROSITE" id="PS50987"/>
    </source>
</evidence>
<reference evidence="5" key="1">
    <citation type="submission" date="2021-02" db="EMBL/GenBank/DDBJ databases">
        <title>Genomic Encyclopedia of Type Strains, Phase IV (KMG-V): Genome sequencing to study the core and pangenomes of soil and plant-associated prokaryotes.</title>
        <authorList>
            <person name="Whitman W."/>
        </authorList>
    </citation>
    <scope>NUCLEOTIDE SEQUENCE</scope>
    <source>
        <strain evidence="5">USDA 406</strain>
    </source>
</reference>
<dbReference type="InterPro" id="IPR051011">
    <property type="entry name" value="Metal_resp_trans_reg"/>
</dbReference>
<dbReference type="GO" id="GO:0003700">
    <property type="term" value="F:DNA-binding transcription factor activity"/>
    <property type="evidence" value="ECO:0007669"/>
    <property type="project" value="InterPro"/>
</dbReference>
<evidence type="ECO:0000313" key="5">
    <source>
        <dbReference type="EMBL" id="MBP1296789.1"/>
    </source>
</evidence>
<dbReference type="EMBL" id="JAFICZ010000001">
    <property type="protein sequence ID" value="MBP1296789.1"/>
    <property type="molecule type" value="Genomic_DNA"/>
</dbReference>
<organism evidence="5 6">
    <name type="scientific">Bradyrhizobium elkanii</name>
    <dbReference type="NCBI Taxonomy" id="29448"/>
    <lineage>
        <taxon>Bacteria</taxon>
        <taxon>Pseudomonadati</taxon>
        <taxon>Pseudomonadota</taxon>
        <taxon>Alphaproteobacteria</taxon>
        <taxon>Hyphomicrobiales</taxon>
        <taxon>Nitrobacteraceae</taxon>
        <taxon>Bradyrhizobium</taxon>
    </lineage>
</organism>
<dbReference type="PROSITE" id="PS50987">
    <property type="entry name" value="HTH_ARSR_2"/>
    <property type="match status" value="1"/>
</dbReference>
<proteinExistence type="predicted"/>
<dbReference type="InterPro" id="IPR036388">
    <property type="entry name" value="WH-like_DNA-bd_sf"/>
</dbReference>
<keyword evidence="1" id="KW-0805">Transcription regulation</keyword>
<feature type="domain" description="HTH arsR-type" evidence="4">
    <location>
        <begin position="92"/>
        <end position="191"/>
    </location>
</feature>
<dbReference type="SUPFAM" id="SSF46785">
    <property type="entry name" value="Winged helix' DNA-binding domain"/>
    <property type="match status" value="1"/>
</dbReference>
<dbReference type="InterPro" id="IPR036390">
    <property type="entry name" value="WH_DNA-bd_sf"/>
</dbReference>
<protein>
    <submittedName>
        <fullName evidence="5">DNA-binding transcriptional ArsR family regulator</fullName>
    </submittedName>
</protein>
<dbReference type="PANTHER" id="PTHR43132">
    <property type="entry name" value="ARSENICAL RESISTANCE OPERON REPRESSOR ARSR-RELATED"/>
    <property type="match status" value="1"/>
</dbReference>
<evidence type="ECO:0000256" key="1">
    <source>
        <dbReference type="ARBA" id="ARBA00023015"/>
    </source>
</evidence>
<evidence type="ECO:0000256" key="3">
    <source>
        <dbReference type="ARBA" id="ARBA00023163"/>
    </source>
</evidence>
<dbReference type="CDD" id="cd00090">
    <property type="entry name" value="HTH_ARSR"/>
    <property type="match status" value="1"/>
</dbReference>
<evidence type="ECO:0000313" key="6">
    <source>
        <dbReference type="Proteomes" id="UP000673383"/>
    </source>
</evidence>
<dbReference type="PANTHER" id="PTHR43132:SF2">
    <property type="entry name" value="ARSENICAL RESISTANCE OPERON REPRESSOR ARSR-RELATED"/>
    <property type="match status" value="1"/>
</dbReference>